<dbReference type="RefSeq" id="XP_043161589.1">
    <property type="nucleotide sequence ID" value="XM_043305654.1"/>
</dbReference>
<dbReference type="Proteomes" id="UP001043456">
    <property type="component" value="Unassembled WGS sequence"/>
</dbReference>
<sequence length="84" mass="10195">MAYYRKNSLRSIQQLFIRILILLFLHPPQRNILFYLIKESQMHPYPLSFRRKRRISAPFVESRKKCAVCLRETIKIIDDDTQNN</sequence>
<keyword evidence="2" id="KW-1185">Reference proteome</keyword>
<dbReference type="EMBL" id="BHVY01000007">
    <property type="protein sequence ID" value="GIJ90843.1"/>
    <property type="molecule type" value="Genomic_DNA"/>
</dbReference>
<accession>A0A9P3BM33</accession>
<protein>
    <submittedName>
        <fullName evidence="1">Uncharacterized protein</fullName>
    </submittedName>
</protein>
<comment type="caution">
    <text evidence="1">The sequence shown here is derived from an EMBL/GenBank/DDBJ whole genome shotgun (WGS) entry which is preliminary data.</text>
</comment>
<evidence type="ECO:0000313" key="1">
    <source>
        <dbReference type="EMBL" id="GIJ90843.1"/>
    </source>
</evidence>
<proteinExistence type="predicted"/>
<dbReference type="AlphaFoldDB" id="A0A9P3BM33"/>
<reference evidence="1 2" key="1">
    <citation type="submission" date="2018-10" db="EMBL/GenBank/DDBJ databases">
        <title>Pan-genome distribution and transcriptional activeness of fungal secondary metabolism genes in Aspergillus section Fumigati.</title>
        <authorList>
            <person name="Takahashi H."/>
            <person name="Umemura M."/>
            <person name="Ninomiya A."/>
            <person name="Kusuya Y."/>
            <person name="Urayama S."/>
            <person name="Shimizu M."/>
            <person name="Watanabe A."/>
            <person name="Kamei K."/>
            <person name="Yaguchi T."/>
            <person name="Hagiwara D."/>
        </authorList>
    </citation>
    <scope>NUCLEOTIDE SEQUENCE [LARGE SCALE GENOMIC DNA]</scope>
    <source>
        <strain evidence="1 2">IFM 55266</strain>
    </source>
</reference>
<name>A0A9P3BM33_9EURO</name>
<evidence type="ECO:0000313" key="2">
    <source>
        <dbReference type="Proteomes" id="UP001043456"/>
    </source>
</evidence>
<gene>
    <name evidence="1" type="ORF">Asppvi_009807</name>
</gene>
<dbReference type="GeneID" id="67008417"/>
<organism evidence="1 2">
    <name type="scientific">Aspergillus pseudoviridinutans</name>
    <dbReference type="NCBI Taxonomy" id="1517512"/>
    <lineage>
        <taxon>Eukaryota</taxon>
        <taxon>Fungi</taxon>
        <taxon>Dikarya</taxon>
        <taxon>Ascomycota</taxon>
        <taxon>Pezizomycotina</taxon>
        <taxon>Eurotiomycetes</taxon>
        <taxon>Eurotiomycetidae</taxon>
        <taxon>Eurotiales</taxon>
        <taxon>Aspergillaceae</taxon>
        <taxon>Aspergillus</taxon>
        <taxon>Aspergillus subgen. Fumigati</taxon>
    </lineage>
</organism>